<keyword evidence="2" id="KW-0489">Methyltransferase</keyword>
<reference evidence="5 6" key="1">
    <citation type="journal article" date="2017" name="ISME J.">
        <title>Potential for microbial H2 and metal transformations associated with novel bacteria and archaea in deep terrestrial subsurface sediments.</title>
        <authorList>
            <person name="Hernsdorf A.W."/>
            <person name="Amano Y."/>
            <person name="Miyakawa K."/>
            <person name="Ise K."/>
            <person name="Suzuki Y."/>
            <person name="Anantharaman K."/>
            <person name="Probst A."/>
            <person name="Burstein D."/>
            <person name="Thomas B.C."/>
            <person name="Banfield J.F."/>
        </authorList>
    </citation>
    <scope>NUCLEOTIDE SEQUENCE [LARGE SCALE GENOMIC DNA]</scope>
    <source>
        <strain evidence="5">HGW-Actinobacteria-3</strain>
    </source>
</reference>
<dbReference type="PANTHER" id="PTHR45833">
    <property type="entry name" value="METHIONINE SYNTHASE"/>
    <property type="match status" value="1"/>
</dbReference>
<dbReference type="PANTHER" id="PTHR45833:SF2">
    <property type="entry name" value="BIFUNCTIONAL HOMOCYSTEINE S-METHYLTRANSFERASE_5,10-METHYLENETETRAHYDROFOLATE REDUCTASE"/>
    <property type="match status" value="1"/>
</dbReference>
<evidence type="ECO:0000259" key="4">
    <source>
        <dbReference type="PROSITE" id="PS50972"/>
    </source>
</evidence>
<protein>
    <submittedName>
        <fullName evidence="5">Dihydropteroate synthase DHPS</fullName>
    </submittedName>
</protein>
<dbReference type="Gene3D" id="3.20.20.20">
    <property type="entry name" value="Dihydropteroate synthase-like"/>
    <property type="match status" value="1"/>
</dbReference>
<dbReference type="PROSITE" id="PS50972">
    <property type="entry name" value="PTERIN_BINDING"/>
    <property type="match status" value="1"/>
</dbReference>
<accession>A0A2N3G533</accession>
<sequence>MYIVAEKVNVITTSIKEAMVARDKGPIQKMVTTQLEGNPECIDINLGPATKNGPEIMQWMVEVVEEVTDLPLSLDTMNMDAMEAGLKVGANPKIINSISSVQERMDRLIPLALEYKAKCVGLCTSEAGVPRDAEERVTNGYNLMMAFEAAGLGHDDYWIDPIVLPIGVAQDQVHALLDATRMFSELPEKPHLVCGLSNVSNKCGLTAENAEFVNRIFLAALMGHGMDAAIVDPNDEKLMAVARMESPEYDLVQIAEGLKEGELDLNNELQLAIKKTVKLFHEETLFAASYLEL</sequence>
<dbReference type="GO" id="GO:0042558">
    <property type="term" value="P:pteridine-containing compound metabolic process"/>
    <property type="evidence" value="ECO:0007669"/>
    <property type="project" value="InterPro"/>
</dbReference>
<evidence type="ECO:0000256" key="3">
    <source>
        <dbReference type="ARBA" id="ARBA00022679"/>
    </source>
</evidence>
<dbReference type="InterPro" id="IPR050554">
    <property type="entry name" value="Met_Synthase/Corrinoid"/>
</dbReference>
<evidence type="ECO:0000256" key="1">
    <source>
        <dbReference type="ARBA" id="ARBA00010398"/>
    </source>
</evidence>
<proteinExistence type="inferred from homology"/>
<dbReference type="Proteomes" id="UP000233654">
    <property type="component" value="Unassembled WGS sequence"/>
</dbReference>
<comment type="similarity">
    <text evidence="1">Belongs to the vitamin-B12 dependent methionine synthase family.</text>
</comment>
<gene>
    <name evidence="5" type="ORF">CVT63_05885</name>
</gene>
<dbReference type="SUPFAM" id="SSF51717">
    <property type="entry name" value="Dihydropteroate synthetase-like"/>
    <property type="match status" value="1"/>
</dbReference>
<keyword evidence="3" id="KW-0808">Transferase</keyword>
<dbReference type="GO" id="GO:0008705">
    <property type="term" value="F:methionine synthase activity"/>
    <property type="evidence" value="ECO:0007669"/>
    <property type="project" value="TreeGrafter"/>
</dbReference>
<dbReference type="Pfam" id="PF00809">
    <property type="entry name" value="Pterin_bind"/>
    <property type="match status" value="1"/>
</dbReference>
<feature type="domain" description="Pterin-binding" evidence="4">
    <location>
        <begin position="1"/>
        <end position="253"/>
    </location>
</feature>
<name>A0A2N3G533_9ACTN</name>
<evidence type="ECO:0000313" key="6">
    <source>
        <dbReference type="Proteomes" id="UP000233654"/>
    </source>
</evidence>
<dbReference type="EMBL" id="PHEX01000050">
    <property type="protein sequence ID" value="PKQ27831.1"/>
    <property type="molecule type" value="Genomic_DNA"/>
</dbReference>
<evidence type="ECO:0000313" key="5">
    <source>
        <dbReference type="EMBL" id="PKQ27831.1"/>
    </source>
</evidence>
<dbReference type="InterPro" id="IPR000489">
    <property type="entry name" value="Pterin-binding_dom"/>
</dbReference>
<comment type="caution">
    <text evidence="5">The sequence shown here is derived from an EMBL/GenBank/DDBJ whole genome shotgun (WGS) entry which is preliminary data.</text>
</comment>
<dbReference type="InterPro" id="IPR011005">
    <property type="entry name" value="Dihydropteroate_synth-like_sf"/>
</dbReference>
<evidence type="ECO:0000256" key="2">
    <source>
        <dbReference type="ARBA" id="ARBA00022603"/>
    </source>
</evidence>
<dbReference type="GO" id="GO:0032259">
    <property type="term" value="P:methylation"/>
    <property type="evidence" value="ECO:0007669"/>
    <property type="project" value="UniProtKB-KW"/>
</dbReference>
<dbReference type="AlphaFoldDB" id="A0A2N3G533"/>
<dbReference type="GO" id="GO:0005829">
    <property type="term" value="C:cytosol"/>
    <property type="evidence" value="ECO:0007669"/>
    <property type="project" value="TreeGrafter"/>
</dbReference>
<organism evidence="5 6">
    <name type="scientific">Candidatus Anoxymicrobium japonicum</name>
    <dbReference type="NCBI Taxonomy" id="2013648"/>
    <lineage>
        <taxon>Bacteria</taxon>
        <taxon>Bacillati</taxon>
        <taxon>Actinomycetota</taxon>
        <taxon>Candidatus Geothermincolia</taxon>
        <taxon>Candidatus Geothermincolales</taxon>
        <taxon>Candidatus Anoxymicrobiaceae</taxon>
        <taxon>Candidatus Anoxymicrobium</taxon>
    </lineage>
</organism>